<evidence type="ECO:0000313" key="1">
    <source>
        <dbReference type="EMBL" id="SMD31134.1"/>
    </source>
</evidence>
<evidence type="ECO:0000313" key="2">
    <source>
        <dbReference type="Proteomes" id="UP000192315"/>
    </source>
</evidence>
<comment type="caution">
    <text evidence="1">The sequence shown here is derived from an EMBL/GenBank/DDBJ whole genome shotgun (WGS) entry which is preliminary data.</text>
</comment>
<protein>
    <submittedName>
        <fullName evidence="1">Uncharacterized protein</fullName>
    </submittedName>
</protein>
<accession>A0A8G2FX78</accession>
<sequence>MALYKKNSKNSLSDEIGSYEEMERDIWEDNKKISRKKSGSITRK</sequence>
<gene>
    <name evidence="1" type="ORF">SAMN02745355_1055</name>
</gene>
<organism evidence="1 2">
    <name type="scientific">Picrophilus torridus (strain ATCC 700027 / DSM 9790 / JCM 10055 / NBRC 100828 / KAW 2/3)</name>
    <dbReference type="NCBI Taxonomy" id="1122961"/>
    <lineage>
        <taxon>Archaea</taxon>
        <taxon>Methanobacteriati</taxon>
        <taxon>Thermoplasmatota</taxon>
        <taxon>Thermoplasmata</taxon>
        <taxon>Thermoplasmatales</taxon>
        <taxon>Picrophilaceae</taxon>
        <taxon>Picrophilus</taxon>
    </lineage>
</organism>
<dbReference type="RefSeq" id="WP_269087912.1">
    <property type="nucleotide sequence ID" value="NC_005877.1"/>
</dbReference>
<dbReference type="GeneID" id="78736767"/>
<dbReference type="Proteomes" id="UP000192315">
    <property type="component" value="Unassembled WGS sequence"/>
</dbReference>
<dbReference type="AlphaFoldDB" id="A0A8G2FX78"/>
<reference evidence="1 2" key="1">
    <citation type="submission" date="2017-04" db="EMBL/GenBank/DDBJ databases">
        <authorList>
            <person name="Varghese N."/>
            <person name="Submissions S."/>
        </authorList>
    </citation>
    <scope>NUCLEOTIDE SEQUENCE [LARGE SCALE GENOMIC DNA]</scope>
    <source>
        <strain evidence="1 2">DSM 9789</strain>
    </source>
</reference>
<keyword evidence="2" id="KW-1185">Reference proteome</keyword>
<proteinExistence type="predicted"/>
<dbReference type="EMBL" id="FWYE01000002">
    <property type="protein sequence ID" value="SMD31134.1"/>
    <property type="molecule type" value="Genomic_DNA"/>
</dbReference>
<name>A0A8G2FX78_PICTO</name>